<dbReference type="EMBL" id="FRAP01000006">
    <property type="protein sequence ID" value="SHK41269.1"/>
    <property type="molecule type" value="Genomic_DNA"/>
</dbReference>
<evidence type="ECO:0000313" key="1">
    <source>
        <dbReference type="EMBL" id="SHK41269.1"/>
    </source>
</evidence>
<name>A0A1M6S9A5_PSETH</name>
<sequence length="46" mass="5008">MPRLCDDGHVRRLSAWMSAVADMVRTVNAAEPLEDLLARIAERGGG</sequence>
<reference evidence="1 2" key="1">
    <citation type="submission" date="2016-11" db="EMBL/GenBank/DDBJ databases">
        <authorList>
            <person name="Jaros S."/>
            <person name="Januszkiewicz K."/>
            <person name="Wedrychowicz H."/>
        </authorList>
    </citation>
    <scope>NUCLEOTIDE SEQUENCE [LARGE SCALE GENOMIC DNA]</scope>
    <source>
        <strain evidence="1 2">DSM 43832</strain>
    </source>
</reference>
<proteinExistence type="predicted"/>
<evidence type="ECO:0000313" key="2">
    <source>
        <dbReference type="Proteomes" id="UP000184363"/>
    </source>
</evidence>
<dbReference type="Proteomes" id="UP000184363">
    <property type="component" value="Unassembled WGS sequence"/>
</dbReference>
<dbReference type="STRING" id="1848.SAMN05443637_1066"/>
<protein>
    <submittedName>
        <fullName evidence="1">Uncharacterized protein</fullName>
    </submittedName>
</protein>
<gene>
    <name evidence="1" type="ORF">SAMN05443637_1066</name>
</gene>
<dbReference type="AlphaFoldDB" id="A0A1M6S9A5"/>
<keyword evidence="2" id="KW-1185">Reference proteome</keyword>
<accession>A0A1M6S9A5</accession>
<organism evidence="1 2">
    <name type="scientific">Pseudonocardia thermophila</name>
    <dbReference type="NCBI Taxonomy" id="1848"/>
    <lineage>
        <taxon>Bacteria</taxon>
        <taxon>Bacillati</taxon>
        <taxon>Actinomycetota</taxon>
        <taxon>Actinomycetes</taxon>
        <taxon>Pseudonocardiales</taxon>
        <taxon>Pseudonocardiaceae</taxon>
        <taxon>Pseudonocardia</taxon>
    </lineage>
</organism>